<name>A0ABQ5JZS1_9EUKA</name>
<gene>
    <name evidence="3" type="ORF">ADUPG1_012541</name>
</gene>
<feature type="domain" description="Activator of Hsp90 ATPase AHSA1-like N-terminal" evidence="2">
    <location>
        <begin position="13"/>
        <end position="140"/>
    </location>
</feature>
<reference evidence="3" key="1">
    <citation type="submission" date="2022-03" db="EMBL/GenBank/DDBJ databases">
        <title>Draft genome sequence of Aduncisulcus paluster, a free-living microaerophilic Fornicata.</title>
        <authorList>
            <person name="Yuyama I."/>
            <person name="Kume K."/>
            <person name="Tamura T."/>
            <person name="Inagaki Y."/>
            <person name="Hashimoto T."/>
        </authorList>
    </citation>
    <scope>NUCLEOTIDE SEQUENCE</scope>
    <source>
        <strain evidence="3">NY0171</strain>
    </source>
</reference>
<sequence length="145" mass="16818">MSLWNRGGFQWEEKNLTSWTKKFLEESFKSYEIKEEEIELAVTEVVVDGFSIQNMRKGKKICAWDMKVTLTLKGKAHDEDIEATFKFTDVSEGVEDADDYEFTIDVKKPAPGTEVNKATREILKKTGKTVFIGKMLEWYKAYRAK</sequence>
<dbReference type="SMART" id="SM01000">
    <property type="entry name" value="Aha1_N"/>
    <property type="match status" value="1"/>
</dbReference>
<protein>
    <submittedName>
        <fullName evidence="3">Activator of 90kDa heat shock protein ATPase-like protein</fullName>
    </submittedName>
</protein>
<dbReference type="EMBL" id="BQXS01012487">
    <property type="protein sequence ID" value="GKT23805.1"/>
    <property type="molecule type" value="Genomic_DNA"/>
</dbReference>
<proteinExistence type="inferred from homology"/>
<keyword evidence="4" id="KW-1185">Reference proteome</keyword>
<accession>A0ABQ5JZS1</accession>
<dbReference type="Proteomes" id="UP001057375">
    <property type="component" value="Unassembled WGS sequence"/>
</dbReference>
<evidence type="ECO:0000256" key="1">
    <source>
        <dbReference type="ARBA" id="ARBA00006817"/>
    </source>
</evidence>
<dbReference type="InterPro" id="IPR015310">
    <property type="entry name" value="AHSA1-like_N"/>
</dbReference>
<dbReference type="SUPFAM" id="SSF103111">
    <property type="entry name" value="Activator of Hsp90 ATPase, Aha1"/>
    <property type="match status" value="1"/>
</dbReference>
<dbReference type="InterPro" id="IPR036338">
    <property type="entry name" value="Aha1"/>
</dbReference>
<comment type="caution">
    <text evidence="3">The sequence shown here is derived from an EMBL/GenBank/DDBJ whole genome shotgun (WGS) entry which is preliminary data.</text>
</comment>
<dbReference type="PANTHER" id="PTHR13009:SF22">
    <property type="entry name" value="LD43819P"/>
    <property type="match status" value="1"/>
</dbReference>
<evidence type="ECO:0000313" key="3">
    <source>
        <dbReference type="EMBL" id="GKT23805.1"/>
    </source>
</evidence>
<dbReference type="PANTHER" id="PTHR13009">
    <property type="entry name" value="HEAT SHOCK PROTEIN 90 HSP90 CO-CHAPERONE AHA-1"/>
    <property type="match status" value="1"/>
</dbReference>
<dbReference type="Gene3D" id="3.15.10.20">
    <property type="entry name" value="Activator of Hsp90 ATPase Aha1, N-terminal domain"/>
    <property type="match status" value="1"/>
</dbReference>
<dbReference type="Pfam" id="PF09229">
    <property type="entry name" value="Aha1_N"/>
    <property type="match status" value="1"/>
</dbReference>
<organism evidence="3 4">
    <name type="scientific">Aduncisulcus paluster</name>
    <dbReference type="NCBI Taxonomy" id="2918883"/>
    <lineage>
        <taxon>Eukaryota</taxon>
        <taxon>Metamonada</taxon>
        <taxon>Carpediemonas-like organisms</taxon>
        <taxon>Aduncisulcus</taxon>
    </lineage>
</organism>
<evidence type="ECO:0000259" key="2">
    <source>
        <dbReference type="SMART" id="SM01000"/>
    </source>
</evidence>
<comment type="similarity">
    <text evidence="1">Belongs to the AHA1 family.</text>
</comment>
<evidence type="ECO:0000313" key="4">
    <source>
        <dbReference type="Proteomes" id="UP001057375"/>
    </source>
</evidence>